<dbReference type="InParanoid" id="D2W0U1"/>
<dbReference type="OMA" id="HINEITT"/>
<keyword evidence="4" id="KW-1185">Reference proteome</keyword>
<name>D2W0U1_NAEGR</name>
<feature type="compositionally biased region" description="Polar residues" evidence="2">
    <location>
        <begin position="1"/>
        <end position="13"/>
    </location>
</feature>
<evidence type="ECO:0000256" key="2">
    <source>
        <dbReference type="SAM" id="MobiDB-lite"/>
    </source>
</evidence>
<reference evidence="3 4" key="1">
    <citation type="journal article" date="2010" name="Cell">
        <title>The genome of Naegleria gruberi illuminates early eukaryotic versatility.</title>
        <authorList>
            <person name="Fritz-Laylin L.K."/>
            <person name="Prochnik S.E."/>
            <person name="Ginger M.L."/>
            <person name="Dacks J.B."/>
            <person name="Carpenter M.L."/>
            <person name="Field M.C."/>
            <person name="Kuo A."/>
            <person name="Paredez A."/>
            <person name="Chapman J."/>
            <person name="Pham J."/>
            <person name="Shu S."/>
            <person name="Neupane R."/>
            <person name="Cipriano M."/>
            <person name="Mancuso J."/>
            <person name="Tu H."/>
            <person name="Salamov A."/>
            <person name="Lindquist E."/>
            <person name="Shapiro H."/>
            <person name="Lucas S."/>
            <person name="Grigoriev I.V."/>
            <person name="Cande W.Z."/>
            <person name="Fulton C."/>
            <person name="Rokhsar D.S."/>
            <person name="Dawson S.C."/>
        </authorList>
    </citation>
    <scope>NUCLEOTIDE SEQUENCE [LARGE SCALE GENOMIC DNA]</scope>
    <source>
        <strain evidence="3 4">NEG-M</strain>
    </source>
</reference>
<evidence type="ECO:0000256" key="1">
    <source>
        <dbReference type="SAM" id="Coils"/>
    </source>
</evidence>
<dbReference type="VEuPathDB" id="AmoebaDB:NAEGRDRAFT_74980"/>
<dbReference type="Proteomes" id="UP000006671">
    <property type="component" value="Unassembled WGS sequence"/>
</dbReference>
<sequence length="551" mass="61739">MIHNGRGTSLMATNSSSNSNNSMIPVLRSPKVPQQQQPQIDYFKFNTTTSSSTTSSASSPLRTGIPSSQSSSRSYNAHHNSSSGSTNGYLEPLSPASSSSTVPQTFGKYINLPSFSTLSSSNVSNNIKKSPNNNNYNILSSHSNNSDSPGKQFSRSALNSITNYDSRSNDSDEITEDEFLNGTSNSVEGAGSKIKFADLGSKISAIDAQVAQQEKVRKKRQMQIESIESKIDNVNTFTNKVNSRVDSTNGALEKLETQLFHERGNRERGEKNITNLIEEKFNQLSSRIEQEKNARIQENESVKKRLKNLEEQVSTVHLNIESLSQELSSQSNQLHLLSTNFNSFLNQYKTERKQLADSIISESKETQIKFTDVKQKINNMELDVQKQISTLSNLSNAHINEITTQLEKLFTEIGTQTRQSTDPIWSKLEQIQNTLESQKINTAHQFNNVQQLMNAQKMEILSEFIQPTSDKLERLIIQNDKQSKKNLFDLRADIEKQQELVNSSLNKLQDRIVSEEKVRGEGEANLLALLSKTMSRIKKTIESPSLINEAD</sequence>
<feature type="compositionally biased region" description="Polar residues" evidence="2">
    <location>
        <begin position="65"/>
        <end position="88"/>
    </location>
</feature>
<feature type="coiled-coil region" evidence="1">
    <location>
        <begin position="292"/>
        <end position="340"/>
    </location>
</feature>
<feature type="compositionally biased region" description="Low complexity" evidence="2">
    <location>
        <begin position="120"/>
        <end position="146"/>
    </location>
</feature>
<evidence type="ECO:0000313" key="3">
    <source>
        <dbReference type="EMBL" id="EFC37398.1"/>
    </source>
</evidence>
<accession>D2W0U1</accession>
<dbReference type="OrthoDB" id="10444919at2759"/>
<keyword evidence="1" id="KW-0175">Coiled coil</keyword>
<gene>
    <name evidence="3" type="ORF">NAEGRDRAFT_74980</name>
</gene>
<feature type="region of interest" description="Disordered" evidence="2">
    <location>
        <begin position="120"/>
        <end position="155"/>
    </location>
</feature>
<proteinExistence type="predicted"/>
<evidence type="ECO:0000313" key="4">
    <source>
        <dbReference type="Proteomes" id="UP000006671"/>
    </source>
</evidence>
<dbReference type="RefSeq" id="XP_002670142.1">
    <property type="nucleotide sequence ID" value="XM_002670096.1"/>
</dbReference>
<dbReference type="AlphaFoldDB" id="D2W0U1"/>
<feature type="region of interest" description="Disordered" evidence="2">
    <location>
        <begin position="1"/>
        <end position="102"/>
    </location>
</feature>
<protein>
    <submittedName>
        <fullName evidence="3">Predicted protein</fullName>
    </submittedName>
</protein>
<dbReference type="EMBL" id="GG738919">
    <property type="protein sequence ID" value="EFC37398.1"/>
    <property type="molecule type" value="Genomic_DNA"/>
</dbReference>
<dbReference type="KEGG" id="ngr:NAEGRDRAFT_74980"/>
<feature type="compositionally biased region" description="Low complexity" evidence="2">
    <location>
        <begin position="47"/>
        <end position="59"/>
    </location>
</feature>
<dbReference type="GeneID" id="8857295"/>
<organism evidence="4">
    <name type="scientific">Naegleria gruberi</name>
    <name type="common">Amoeba</name>
    <dbReference type="NCBI Taxonomy" id="5762"/>
    <lineage>
        <taxon>Eukaryota</taxon>
        <taxon>Discoba</taxon>
        <taxon>Heterolobosea</taxon>
        <taxon>Tetramitia</taxon>
        <taxon>Eutetramitia</taxon>
        <taxon>Vahlkampfiidae</taxon>
        <taxon>Naegleria</taxon>
    </lineage>
</organism>